<feature type="non-terminal residue" evidence="2">
    <location>
        <position position="1"/>
    </location>
</feature>
<accession>A0A426YNQ3</accession>
<feature type="region of interest" description="Disordered" evidence="1">
    <location>
        <begin position="1"/>
        <end position="31"/>
    </location>
</feature>
<comment type="caution">
    <text evidence="2">The sequence shown here is derived from an EMBL/GenBank/DDBJ whole genome shotgun (WGS) entry which is preliminary data.</text>
</comment>
<proteinExistence type="predicted"/>
<evidence type="ECO:0000256" key="1">
    <source>
        <dbReference type="SAM" id="MobiDB-lite"/>
    </source>
</evidence>
<dbReference type="EMBL" id="AMZH03011194">
    <property type="protein sequence ID" value="RRT53333.1"/>
    <property type="molecule type" value="Genomic_DNA"/>
</dbReference>
<name>A0A426YNQ3_ENSVE</name>
<evidence type="ECO:0000313" key="2">
    <source>
        <dbReference type="EMBL" id="RRT53333.1"/>
    </source>
</evidence>
<dbReference type="Proteomes" id="UP000287651">
    <property type="component" value="Unassembled WGS sequence"/>
</dbReference>
<gene>
    <name evidence="2" type="ORF">B296_00042413</name>
</gene>
<sequence>ASGCARERLPPLRAGHSRSCPQAPPLRAAAPASGANLPCELLPYERHQPPLWLGPGHSRSTPCREPWSRLGRGWPTLLLAAFTAKTQ</sequence>
<dbReference type="AlphaFoldDB" id="A0A426YNQ3"/>
<protein>
    <submittedName>
        <fullName evidence="2">Uncharacterized protein</fullName>
    </submittedName>
</protein>
<organism evidence="2 3">
    <name type="scientific">Ensete ventricosum</name>
    <name type="common">Abyssinian banana</name>
    <name type="synonym">Musa ensete</name>
    <dbReference type="NCBI Taxonomy" id="4639"/>
    <lineage>
        <taxon>Eukaryota</taxon>
        <taxon>Viridiplantae</taxon>
        <taxon>Streptophyta</taxon>
        <taxon>Embryophyta</taxon>
        <taxon>Tracheophyta</taxon>
        <taxon>Spermatophyta</taxon>
        <taxon>Magnoliopsida</taxon>
        <taxon>Liliopsida</taxon>
        <taxon>Zingiberales</taxon>
        <taxon>Musaceae</taxon>
        <taxon>Ensete</taxon>
    </lineage>
</organism>
<reference evidence="2 3" key="1">
    <citation type="journal article" date="2014" name="Agronomy (Basel)">
        <title>A Draft Genome Sequence for Ensete ventricosum, the Drought-Tolerant Tree Against Hunger.</title>
        <authorList>
            <person name="Harrison J."/>
            <person name="Moore K.A."/>
            <person name="Paszkiewicz K."/>
            <person name="Jones T."/>
            <person name="Grant M."/>
            <person name="Ambacheew D."/>
            <person name="Muzemil S."/>
            <person name="Studholme D.J."/>
        </authorList>
    </citation>
    <scope>NUCLEOTIDE SEQUENCE [LARGE SCALE GENOMIC DNA]</scope>
</reference>
<evidence type="ECO:0000313" key="3">
    <source>
        <dbReference type="Proteomes" id="UP000287651"/>
    </source>
</evidence>
<feature type="compositionally biased region" description="Basic and acidic residues" evidence="1">
    <location>
        <begin position="1"/>
        <end position="10"/>
    </location>
</feature>